<dbReference type="PANTHER" id="PTHR46613:SF1">
    <property type="entry name" value="RADIAL SPOKE HEAD 10 HOMOLOG B-RELATED"/>
    <property type="match status" value="1"/>
</dbReference>
<dbReference type="PANTHER" id="PTHR46613">
    <property type="entry name" value="RADIAL SPOKE HEAD 10 HOMOLOG B-RELATED"/>
    <property type="match status" value="1"/>
</dbReference>
<evidence type="ECO:0000256" key="3">
    <source>
        <dbReference type="ARBA" id="ARBA00022490"/>
    </source>
</evidence>
<name>A0A8J2W4B3_9NEOP</name>
<evidence type="ECO:0000256" key="2">
    <source>
        <dbReference type="ARBA" id="ARBA00004430"/>
    </source>
</evidence>
<dbReference type="AlphaFoldDB" id="A0A8J2W4B3"/>
<keyword evidence="4" id="KW-0677">Repeat</keyword>
<comment type="caution">
    <text evidence="9">The sequence shown here is derived from an EMBL/GenBank/DDBJ whole genome shotgun (WGS) entry which is preliminary data.</text>
</comment>
<dbReference type="Pfam" id="PF02493">
    <property type="entry name" value="MORN"/>
    <property type="match status" value="9"/>
</dbReference>
<reference evidence="9" key="1">
    <citation type="submission" date="2021-09" db="EMBL/GenBank/DDBJ databases">
        <authorList>
            <person name="Martin H S."/>
        </authorList>
    </citation>
    <scope>NUCLEOTIDE SEQUENCE</scope>
</reference>
<dbReference type="SMART" id="SM00698">
    <property type="entry name" value="MORN"/>
    <property type="match status" value="9"/>
</dbReference>
<evidence type="ECO:0000256" key="5">
    <source>
        <dbReference type="ARBA" id="ARBA00022846"/>
    </source>
</evidence>
<dbReference type="GO" id="GO:0005930">
    <property type="term" value="C:axoneme"/>
    <property type="evidence" value="ECO:0007669"/>
    <property type="project" value="UniProtKB-SubCell"/>
</dbReference>
<keyword evidence="10" id="KW-1185">Reference proteome</keyword>
<dbReference type="GO" id="GO:0031514">
    <property type="term" value="C:motile cilium"/>
    <property type="evidence" value="ECO:0007669"/>
    <property type="project" value="UniProtKB-SubCell"/>
</dbReference>
<sequence length="766" mass="88860">MFYIDSQKTVTRRDSSLISSYILEKNRDDLSSVREHLTSRLISESAVSVGNRPAGSVRKELITSLFESMLDNIVTSWDVIERKTEEFTLDFGKIPSDVTVKKKKSTINKQPKVKKSRSVVELSDSKSDVIQTCWWSSPDERAIIKFRNGCTYEGNISMKCMHGEGRYQWADGTVYLGQFKNNEITGKGTIYWKDDTWYQGDFHGNLRHGNGLYVDSRSQRSYAGRWHYGTKDGQGVIYYDGSFKNSYDGEWVLNERHGYGSREYCKISGYKGEWNKFIREGKGMMIWPNHDFYRGEWKNGVMSGYGFYIWEAYYNNSMSLPSLCAYRGFWERGKRNGYGILNLGLALGSYYKGEFKNNKKHGVGKFVTNNGQIFQHKKLFIDDNMGSLNRDDDESDIDDKCGRLEEPYLFDICNDSVGLLYHVERVIKNIDRKQENINRIVNDFIEMNKIHSVSHGPKDDIIDELNGDSFTDLIDFEISSLYKSLKCYETDLKNIYYKYATICNTEEINFKPILIRLYLWQLYYDCNLHDKGLTLVDIDRLFHENPEWLSRKPHNPFEKIYFWQFQHSLISVASKLYAKRHLPGKKPDTMLASAFRLFMEKDILPGAGRKRGRLVGGCGSFVPLKDLYHLYQSLGEPCTVRTFLCATRHPPHYADQPSLVDYDCSSLGRNAYIFGDEISYIMEDPTEIPETTKKDNLKLFNIGNLSSKTIIKIFSFIFPQISELNKIMNLDVEITFFEFFQAFIMCVEESLRLSEQEVCRNASALF</sequence>
<keyword evidence="8" id="KW-0966">Cell projection</keyword>
<dbReference type="Gene3D" id="2.20.110.10">
    <property type="entry name" value="Histone H3 K4-specific methyltransferase SET7/9 N-terminal domain"/>
    <property type="match status" value="4"/>
</dbReference>
<keyword evidence="3" id="KW-0963">Cytoplasm</keyword>
<evidence type="ECO:0000313" key="9">
    <source>
        <dbReference type="EMBL" id="CAG9566785.1"/>
    </source>
</evidence>
<keyword evidence="5" id="KW-0282">Flagellum</keyword>
<dbReference type="SUPFAM" id="SSF82185">
    <property type="entry name" value="Histone H3 K4-specific methyltransferase SET7/9 N-terminal domain"/>
    <property type="match status" value="2"/>
</dbReference>
<evidence type="ECO:0000256" key="7">
    <source>
        <dbReference type="ARBA" id="ARBA00023212"/>
    </source>
</evidence>
<proteinExistence type="predicted"/>
<evidence type="ECO:0000256" key="1">
    <source>
        <dbReference type="ARBA" id="ARBA00004230"/>
    </source>
</evidence>
<comment type="subcellular location">
    <subcellularLocation>
        <location evidence="1">Cell projection</location>
        <location evidence="1">Cilium</location>
        <location evidence="1">Flagellum</location>
    </subcellularLocation>
    <subcellularLocation>
        <location evidence="2">Cytoplasm</location>
        <location evidence="2">Cytoskeleton</location>
        <location evidence="2">Cilium axoneme</location>
    </subcellularLocation>
</comment>
<evidence type="ECO:0000256" key="4">
    <source>
        <dbReference type="ARBA" id="ARBA00022737"/>
    </source>
</evidence>
<dbReference type="Proteomes" id="UP000789524">
    <property type="component" value="Unassembled WGS sequence"/>
</dbReference>
<accession>A0A8J2W4B3</accession>
<dbReference type="InterPro" id="IPR003409">
    <property type="entry name" value="MORN"/>
</dbReference>
<organism evidence="9 10">
    <name type="scientific">Danaus chrysippus</name>
    <name type="common">African queen</name>
    <dbReference type="NCBI Taxonomy" id="151541"/>
    <lineage>
        <taxon>Eukaryota</taxon>
        <taxon>Metazoa</taxon>
        <taxon>Ecdysozoa</taxon>
        <taxon>Arthropoda</taxon>
        <taxon>Hexapoda</taxon>
        <taxon>Insecta</taxon>
        <taxon>Pterygota</taxon>
        <taxon>Neoptera</taxon>
        <taxon>Endopterygota</taxon>
        <taxon>Lepidoptera</taxon>
        <taxon>Glossata</taxon>
        <taxon>Ditrysia</taxon>
        <taxon>Papilionoidea</taxon>
        <taxon>Nymphalidae</taxon>
        <taxon>Danainae</taxon>
        <taxon>Danaini</taxon>
        <taxon>Danaina</taxon>
        <taxon>Danaus</taxon>
        <taxon>Anosia</taxon>
    </lineage>
</organism>
<evidence type="ECO:0000256" key="8">
    <source>
        <dbReference type="ARBA" id="ARBA00023273"/>
    </source>
</evidence>
<keyword evidence="6" id="KW-0969">Cilium</keyword>
<dbReference type="EMBL" id="CAKASE010000057">
    <property type="protein sequence ID" value="CAG9566785.1"/>
    <property type="molecule type" value="Genomic_DNA"/>
</dbReference>
<gene>
    <name evidence="9" type="ORF">DCHRY22_LOCUS7375</name>
</gene>
<evidence type="ECO:0000313" key="10">
    <source>
        <dbReference type="Proteomes" id="UP000789524"/>
    </source>
</evidence>
<protein>
    <submittedName>
        <fullName evidence="9">(African queen) hypothetical protein</fullName>
    </submittedName>
</protein>
<dbReference type="OrthoDB" id="294378at2759"/>
<evidence type="ECO:0000256" key="6">
    <source>
        <dbReference type="ARBA" id="ARBA00023069"/>
    </source>
</evidence>
<keyword evidence="7" id="KW-0206">Cytoskeleton</keyword>